<dbReference type="EnsemblMetazoa" id="MESCA010669-RA">
    <property type="protein sequence ID" value="MESCA010669-PA"/>
    <property type="gene ID" value="MESCA010669"/>
</dbReference>
<dbReference type="HOGENOM" id="CLU_071914_0_0_1"/>
<dbReference type="OMA" id="IRITHHH"/>
<dbReference type="InterPro" id="IPR007258">
    <property type="entry name" value="Vps52"/>
</dbReference>
<dbReference type="GO" id="GO:0000938">
    <property type="term" value="C:GARP complex"/>
    <property type="evidence" value="ECO:0007669"/>
    <property type="project" value="TreeGrafter"/>
</dbReference>
<evidence type="ECO:0000313" key="3">
    <source>
        <dbReference type="Proteomes" id="UP000015102"/>
    </source>
</evidence>
<dbReference type="Pfam" id="PF20655">
    <property type="entry name" value="Vps52_C"/>
    <property type="match status" value="1"/>
</dbReference>
<dbReference type="GO" id="GO:0007041">
    <property type="term" value="P:lysosomal transport"/>
    <property type="evidence" value="ECO:0007669"/>
    <property type="project" value="TreeGrafter"/>
</dbReference>
<dbReference type="EMBL" id="CAQQ02025682">
    <property type="status" value="NOT_ANNOTATED_CDS"/>
    <property type="molecule type" value="Genomic_DNA"/>
</dbReference>
<protein>
    <recommendedName>
        <fullName evidence="1">Vps52 C-terminal domain-containing protein</fullName>
    </recommendedName>
</protein>
<reference evidence="3" key="1">
    <citation type="submission" date="2013-02" db="EMBL/GenBank/DDBJ databases">
        <authorList>
            <person name="Hughes D."/>
        </authorList>
    </citation>
    <scope>NUCLEOTIDE SEQUENCE</scope>
    <source>
        <strain>Durham</strain>
        <strain evidence="3">NC isolate 2 -- Noor lab</strain>
    </source>
</reference>
<dbReference type="InterPro" id="IPR048361">
    <property type="entry name" value="Vps52_C"/>
</dbReference>
<keyword evidence="3" id="KW-1185">Reference proteome</keyword>
<dbReference type="GO" id="GO:0042147">
    <property type="term" value="P:retrograde transport, endosome to Golgi"/>
    <property type="evidence" value="ECO:0007669"/>
    <property type="project" value="TreeGrafter"/>
</dbReference>
<evidence type="ECO:0000313" key="2">
    <source>
        <dbReference type="EnsemblMetazoa" id="MESCA010669-PA"/>
    </source>
</evidence>
<evidence type="ECO:0000259" key="1">
    <source>
        <dbReference type="Pfam" id="PF20655"/>
    </source>
</evidence>
<reference evidence="2" key="2">
    <citation type="submission" date="2015-06" db="UniProtKB">
        <authorList>
            <consortium name="EnsemblMetazoa"/>
        </authorList>
    </citation>
    <scope>IDENTIFICATION</scope>
</reference>
<dbReference type="GO" id="GO:0006896">
    <property type="term" value="P:Golgi to vacuole transport"/>
    <property type="evidence" value="ECO:0007669"/>
    <property type="project" value="TreeGrafter"/>
</dbReference>
<dbReference type="GO" id="GO:0032456">
    <property type="term" value="P:endocytic recycling"/>
    <property type="evidence" value="ECO:0007669"/>
    <property type="project" value="TreeGrafter"/>
</dbReference>
<dbReference type="AlphaFoldDB" id="T1H354"/>
<dbReference type="Proteomes" id="UP000015102">
    <property type="component" value="Unassembled WGS sequence"/>
</dbReference>
<feature type="domain" description="Vps52 C-terminal" evidence="1">
    <location>
        <begin position="1"/>
        <end position="196"/>
    </location>
</feature>
<organism evidence="2 3">
    <name type="scientific">Megaselia scalaris</name>
    <name type="common">Humpbacked fly</name>
    <name type="synonym">Phora scalaris</name>
    <dbReference type="NCBI Taxonomy" id="36166"/>
    <lineage>
        <taxon>Eukaryota</taxon>
        <taxon>Metazoa</taxon>
        <taxon>Ecdysozoa</taxon>
        <taxon>Arthropoda</taxon>
        <taxon>Hexapoda</taxon>
        <taxon>Insecta</taxon>
        <taxon>Pterygota</taxon>
        <taxon>Neoptera</taxon>
        <taxon>Endopterygota</taxon>
        <taxon>Diptera</taxon>
        <taxon>Brachycera</taxon>
        <taxon>Muscomorpha</taxon>
        <taxon>Platypezoidea</taxon>
        <taxon>Phoridae</taxon>
        <taxon>Megaseliini</taxon>
        <taxon>Megaselia</taxon>
    </lineage>
</organism>
<name>T1H354_MEGSC</name>
<proteinExistence type="predicted"/>
<accession>T1H354</accession>
<dbReference type="STRING" id="36166.T1H354"/>
<dbReference type="PANTHER" id="PTHR14190:SF7">
    <property type="entry name" value="VACUOLAR PROTEIN SORTING-ASSOCIATED PROTEIN 52 HOMOLOG"/>
    <property type="match status" value="1"/>
</dbReference>
<dbReference type="GO" id="GO:0019905">
    <property type="term" value="F:syntaxin binding"/>
    <property type="evidence" value="ECO:0007669"/>
    <property type="project" value="TreeGrafter"/>
</dbReference>
<sequence length="250" mass="29431">MVRGAQAQDLFNQIMGKTMTLMIKNLDSNVMNCFDTIAMFLCIQLIYRYQLMCHKRCVPALDKYWDSLQNSIWPRFEYVFRLNIQSIRDCDPTKFNKEMGPHYITRRYAEFSAAIVGISEHFPNETVSRLLLELQNEVECFILRMSAIFPSRKDQLIYLINNYDLVLGVLMEHIRDNSKEAESFREQLTLRSAEYVDEILSPHFGGIIQFIKDCEPYLEKDQTDELKRQERRSLALVAAFSANWKNLLKN</sequence>
<dbReference type="PANTHER" id="PTHR14190">
    <property type="entry name" value="SUPPRESSOR OF ACTIN MUTATIONS 2/VACUOLAR PROTEIN SORTING 52"/>
    <property type="match status" value="1"/>
</dbReference>
<dbReference type="GO" id="GO:0005829">
    <property type="term" value="C:cytosol"/>
    <property type="evidence" value="ECO:0007669"/>
    <property type="project" value="GOC"/>
</dbReference>